<dbReference type="Proteomes" id="UP000027265">
    <property type="component" value="Unassembled WGS sequence"/>
</dbReference>
<reference evidence="3" key="1">
    <citation type="journal article" date="2014" name="Proc. Natl. Acad. Sci. U.S.A.">
        <title>Extensive sampling of basidiomycete genomes demonstrates inadequacy of the white-rot/brown-rot paradigm for wood decay fungi.</title>
        <authorList>
            <person name="Riley R."/>
            <person name="Salamov A.A."/>
            <person name="Brown D.W."/>
            <person name="Nagy L.G."/>
            <person name="Floudas D."/>
            <person name="Held B.W."/>
            <person name="Levasseur A."/>
            <person name="Lombard V."/>
            <person name="Morin E."/>
            <person name="Otillar R."/>
            <person name="Lindquist E.A."/>
            <person name="Sun H."/>
            <person name="LaButti K.M."/>
            <person name="Schmutz J."/>
            <person name="Jabbour D."/>
            <person name="Luo H."/>
            <person name="Baker S.E."/>
            <person name="Pisabarro A.G."/>
            <person name="Walton J.D."/>
            <person name="Blanchette R.A."/>
            <person name="Henrissat B."/>
            <person name="Martin F."/>
            <person name="Cullen D."/>
            <person name="Hibbett D.S."/>
            <person name="Grigoriev I.V."/>
        </authorList>
    </citation>
    <scope>NUCLEOTIDE SEQUENCE [LARGE SCALE GENOMIC DNA]</scope>
    <source>
        <strain evidence="3">MUCL 33604</strain>
    </source>
</reference>
<proteinExistence type="predicted"/>
<dbReference type="InParanoid" id="A0A067PSG5"/>
<evidence type="ECO:0000313" key="2">
    <source>
        <dbReference type="EMBL" id="KDQ53266.1"/>
    </source>
</evidence>
<feature type="compositionally biased region" description="Basic and acidic residues" evidence="1">
    <location>
        <begin position="102"/>
        <end position="119"/>
    </location>
</feature>
<gene>
    <name evidence="2" type="ORF">JAAARDRAFT_439464</name>
</gene>
<dbReference type="AlphaFoldDB" id="A0A067PSG5"/>
<feature type="non-terminal residue" evidence="2">
    <location>
        <position position="129"/>
    </location>
</feature>
<protein>
    <submittedName>
        <fullName evidence="2">Uncharacterized protein</fullName>
    </submittedName>
</protein>
<keyword evidence="3" id="KW-1185">Reference proteome</keyword>
<evidence type="ECO:0000256" key="1">
    <source>
        <dbReference type="SAM" id="MobiDB-lite"/>
    </source>
</evidence>
<dbReference type="EMBL" id="KL197735">
    <property type="protein sequence ID" value="KDQ53266.1"/>
    <property type="molecule type" value="Genomic_DNA"/>
</dbReference>
<feature type="region of interest" description="Disordered" evidence="1">
    <location>
        <begin position="90"/>
        <end position="129"/>
    </location>
</feature>
<accession>A0A067PSG5</accession>
<evidence type="ECO:0000313" key="3">
    <source>
        <dbReference type="Proteomes" id="UP000027265"/>
    </source>
</evidence>
<name>A0A067PSG5_9AGAM</name>
<dbReference type="HOGENOM" id="CLU_1953935_0_0_1"/>
<sequence>MVRSLEKKTNVSVKWYTNESTTGGRQQRIPEHLKRFFEKPRENSIVRCTIFFYSAILVAERQWCRKESYSDRKPGLLLWDPNFALPYGRASRHKQHSQSFSSDRDVEGRGGSEQRREVSTSRWLSVEML</sequence>
<organism evidence="2 3">
    <name type="scientific">Jaapia argillacea MUCL 33604</name>
    <dbReference type="NCBI Taxonomy" id="933084"/>
    <lineage>
        <taxon>Eukaryota</taxon>
        <taxon>Fungi</taxon>
        <taxon>Dikarya</taxon>
        <taxon>Basidiomycota</taxon>
        <taxon>Agaricomycotina</taxon>
        <taxon>Agaricomycetes</taxon>
        <taxon>Agaricomycetidae</taxon>
        <taxon>Jaapiales</taxon>
        <taxon>Jaapiaceae</taxon>
        <taxon>Jaapia</taxon>
    </lineage>
</organism>